<accession>A0ACD5TXN5</accession>
<sequence>MESLSLIDVSGDDDFLLDFASPPQHPDPPTPAAQGTSAAGADLELPAAGSQAAATAQVPDPSGATVQVPEPTESPKKRKPKGGVNLRKSLAWDSAFFSGEGVLDTEELGIVNSTFRKTQGSRLLPGIVEEMRRSNESTTSTLESESFVLESLETELFDNVRASIQRTLGKPDKAPGVTVASSKSSKTTAKAPPVTARKGVDRIPLTTSKIRPPISTSNSGVGNKQRPQVTPKEPSVARVAVSRAAEAKPASRPPRALPRVATMGAPANTAATSGISDKRSSTGGVANRQAVGKSANTSSSMLSRPSGGSKTSSTSKSGAFSSAAIPSSHSAPMGTMAGAKTKSPTLIGKSRAQRIPLRSSSKSDISKVDPARASSKIPTRSHGEGASPIISPSSSVDSMSSVISGASTASTVGRASHTSESFSTRSSSLSPSTRKSNDHPQSTKPRPVTVTEGTPCGNLKSNTDASTQGNGFKPSGLRRPTPKIGYFDAEKSVEQKAARVQLQSTKVLFSPLATPTLRISSTPKAKFEFSTSDQEELKSMAAAVSQTKASPSLPLRVAQTEVKPSKVAEHEVSQIKAPASLPLRFAELDVESLKMASHTEPLLSLPLRVAQTEVDSSKAMEHEASQTKALTSLLLMVAETEVEQTKVKEHEADMLETGPLVAVDIAEESIPALHQNIQVNTDVSPSTVKLSSCTSDQQESEASQTEASPLLPLRVAQAEQTKVKEHEADMLETGPLVAVDIVEESIPALHQNIQANTDVSPSTVKLSSCTSDQQESEATASPGKENSSSTVKLSLCTTDQQESEATAAPGEGSPSQTNVTKMEVEPPEVIEHEGSHTKAKMEVEPPEVIGHEACVPQACSVSAAMDNAKENIPALQQDIQPSGAPPSPLKGNILASHENIQATVAMTPVKGSISPSHHLNMQAIGDMTPVTLLTQKLSTISLGASNGEATPLTLLAQKLSSVSLGDATD</sequence>
<reference evidence="1" key="1">
    <citation type="submission" date="2021-05" db="EMBL/GenBank/DDBJ databases">
        <authorList>
            <person name="Scholz U."/>
            <person name="Mascher M."/>
            <person name="Fiebig A."/>
        </authorList>
    </citation>
    <scope>NUCLEOTIDE SEQUENCE [LARGE SCALE GENOMIC DNA]</scope>
</reference>
<keyword evidence="2" id="KW-1185">Reference proteome</keyword>
<evidence type="ECO:0000313" key="1">
    <source>
        <dbReference type="EnsemblPlants" id="AVESA.00010b.r2.1DG0145890.1.CDS"/>
    </source>
</evidence>
<name>A0ACD5TXN5_AVESA</name>
<evidence type="ECO:0000313" key="2">
    <source>
        <dbReference type="Proteomes" id="UP001732700"/>
    </source>
</evidence>
<reference evidence="1" key="2">
    <citation type="submission" date="2025-09" db="UniProtKB">
        <authorList>
            <consortium name="EnsemblPlants"/>
        </authorList>
    </citation>
    <scope>IDENTIFICATION</scope>
</reference>
<proteinExistence type="predicted"/>
<dbReference type="EnsemblPlants" id="AVESA.00010b.r2.1DG0145890.1">
    <property type="protein sequence ID" value="AVESA.00010b.r2.1DG0145890.1.CDS"/>
    <property type="gene ID" value="AVESA.00010b.r2.1DG0145890"/>
</dbReference>
<protein>
    <submittedName>
        <fullName evidence="1">Uncharacterized protein</fullName>
    </submittedName>
</protein>
<dbReference type="Proteomes" id="UP001732700">
    <property type="component" value="Chromosome 1D"/>
</dbReference>
<organism evidence="1 2">
    <name type="scientific">Avena sativa</name>
    <name type="common">Oat</name>
    <dbReference type="NCBI Taxonomy" id="4498"/>
    <lineage>
        <taxon>Eukaryota</taxon>
        <taxon>Viridiplantae</taxon>
        <taxon>Streptophyta</taxon>
        <taxon>Embryophyta</taxon>
        <taxon>Tracheophyta</taxon>
        <taxon>Spermatophyta</taxon>
        <taxon>Magnoliopsida</taxon>
        <taxon>Liliopsida</taxon>
        <taxon>Poales</taxon>
        <taxon>Poaceae</taxon>
        <taxon>BOP clade</taxon>
        <taxon>Pooideae</taxon>
        <taxon>Poodae</taxon>
        <taxon>Poeae</taxon>
        <taxon>Poeae Chloroplast Group 1 (Aveneae type)</taxon>
        <taxon>Aveninae</taxon>
        <taxon>Avena</taxon>
    </lineage>
</organism>